<feature type="binding site" evidence="8">
    <location>
        <begin position="194"/>
        <end position="195"/>
    </location>
    <ligand>
        <name>ATP</name>
        <dbReference type="ChEBI" id="CHEBI:30616"/>
    </ligand>
</feature>
<evidence type="ECO:0000256" key="4">
    <source>
        <dbReference type="ARBA" id="ARBA00022741"/>
    </source>
</evidence>
<evidence type="ECO:0000256" key="1">
    <source>
        <dbReference type="ARBA" id="ARBA00022490"/>
    </source>
</evidence>
<dbReference type="Gene3D" id="3.30.2130.30">
    <property type="match status" value="1"/>
</dbReference>
<dbReference type="InterPro" id="IPR014729">
    <property type="entry name" value="Rossmann-like_a/b/a_fold"/>
</dbReference>
<comment type="subcellular location">
    <subcellularLocation>
        <location evidence="8">Cytoplasm</location>
    </subcellularLocation>
</comment>
<dbReference type="InterPro" id="IPR003720">
    <property type="entry name" value="tRNA_STrfase"/>
</dbReference>
<dbReference type="PANTHER" id="PTHR43209:SF1">
    <property type="entry name" value="TRNA SULFURTRANSFERASE"/>
    <property type="match status" value="1"/>
</dbReference>
<evidence type="ECO:0000256" key="3">
    <source>
        <dbReference type="ARBA" id="ARBA00022679"/>
    </source>
</evidence>
<keyword evidence="4 8" id="KW-0547">Nucleotide-binding</keyword>
<dbReference type="EC" id="2.8.1.4" evidence="8"/>
<name>A0ABD5VX01_9EURY</name>
<feature type="binding site" evidence="8">
    <location>
        <position position="298"/>
    </location>
    <ligand>
        <name>ATP</name>
        <dbReference type="ChEBI" id="CHEBI:30616"/>
    </ligand>
</feature>
<evidence type="ECO:0000256" key="6">
    <source>
        <dbReference type="ARBA" id="ARBA00022884"/>
    </source>
</evidence>
<dbReference type="EMBL" id="JBHSZI010000001">
    <property type="protein sequence ID" value="MFC7057793.1"/>
    <property type="molecule type" value="Genomic_DNA"/>
</dbReference>
<comment type="catalytic activity">
    <reaction evidence="8">
        <text>[ThiS sulfur-carrier protein]-C-terminal Gly-Gly-AMP + S-sulfanyl-L-cysteinyl-[cysteine desulfurase] + AH2 = [ThiS sulfur-carrier protein]-C-terminal-Gly-aminoethanethioate + L-cysteinyl-[cysteine desulfurase] + A + AMP + 2 H(+)</text>
        <dbReference type="Rhea" id="RHEA:43340"/>
        <dbReference type="Rhea" id="RHEA-COMP:12157"/>
        <dbReference type="Rhea" id="RHEA-COMP:12158"/>
        <dbReference type="Rhea" id="RHEA-COMP:12910"/>
        <dbReference type="Rhea" id="RHEA-COMP:19908"/>
        <dbReference type="ChEBI" id="CHEBI:13193"/>
        <dbReference type="ChEBI" id="CHEBI:15378"/>
        <dbReference type="ChEBI" id="CHEBI:17499"/>
        <dbReference type="ChEBI" id="CHEBI:29950"/>
        <dbReference type="ChEBI" id="CHEBI:61963"/>
        <dbReference type="ChEBI" id="CHEBI:90618"/>
        <dbReference type="ChEBI" id="CHEBI:232372"/>
        <dbReference type="ChEBI" id="CHEBI:456215"/>
    </reaction>
</comment>
<keyword evidence="11" id="KW-1185">Reference proteome</keyword>
<dbReference type="PANTHER" id="PTHR43209">
    <property type="entry name" value="TRNA SULFURTRANSFERASE"/>
    <property type="match status" value="1"/>
</dbReference>
<dbReference type="Gene3D" id="3.40.50.620">
    <property type="entry name" value="HUPs"/>
    <property type="match status" value="1"/>
</dbReference>
<reference evidence="10 11" key="1">
    <citation type="journal article" date="2019" name="Int. J. Syst. Evol. Microbiol.">
        <title>The Global Catalogue of Microorganisms (GCM) 10K type strain sequencing project: providing services to taxonomists for standard genome sequencing and annotation.</title>
        <authorList>
            <consortium name="The Broad Institute Genomics Platform"/>
            <consortium name="The Broad Institute Genome Sequencing Center for Infectious Disease"/>
            <person name="Wu L."/>
            <person name="Ma J."/>
        </authorList>
    </citation>
    <scope>NUCLEOTIDE SEQUENCE [LARGE SCALE GENOMIC DNA]</scope>
    <source>
        <strain evidence="10 11">JCM 30072</strain>
    </source>
</reference>
<dbReference type="InterPro" id="IPR020536">
    <property type="entry name" value="ThiI_AANH"/>
</dbReference>
<dbReference type="InterPro" id="IPR004114">
    <property type="entry name" value="THUMP_dom"/>
</dbReference>
<dbReference type="Pfam" id="PF02926">
    <property type="entry name" value="THUMP"/>
    <property type="match status" value="1"/>
</dbReference>
<keyword evidence="5 8" id="KW-0067">ATP-binding</keyword>
<proteinExistence type="inferred from homology"/>
<keyword evidence="3 8" id="KW-0808">Transferase</keyword>
<dbReference type="InterPro" id="IPR054173">
    <property type="entry name" value="ThiI_fer"/>
</dbReference>
<dbReference type="GeneID" id="76629716"/>
<dbReference type="GO" id="GO:0000049">
    <property type="term" value="F:tRNA binding"/>
    <property type="evidence" value="ECO:0007669"/>
    <property type="project" value="UniProtKB-UniRule"/>
</dbReference>
<dbReference type="SUPFAM" id="SSF143437">
    <property type="entry name" value="THUMP domain-like"/>
    <property type="match status" value="1"/>
</dbReference>
<dbReference type="Pfam" id="PF22025">
    <property type="entry name" value="ThiI_fer"/>
    <property type="match status" value="1"/>
</dbReference>
<gene>
    <name evidence="8" type="primary">thiI</name>
    <name evidence="10" type="ORF">ACFQQG_05945</name>
</gene>
<dbReference type="Proteomes" id="UP001596445">
    <property type="component" value="Unassembled WGS sequence"/>
</dbReference>
<dbReference type="AlphaFoldDB" id="A0ABD5VX01"/>
<comment type="caution">
    <text evidence="8">Lacks conserved residue(s) required for the propagation of feature annotation.</text>
</comment>
<dbReference type="GO" id="GO:0009229">
    <property type="term" value="P:thiamine diphosphate biosynthetic process"/>
    <property type="evidence" value="ECO:0007669"/>
    <property type="project" value="UniProtKB-UniRule"/>
</dbReference>
<comment type="similarity">
    <text evidence="8">Belongs to the ThiI family.</text>
</comment>
<dbReference type="GO" id="GO:0009228">
    <property type="term" value="P:thiamine biosynthetic process"/>
    <property type="evidence" value="ECO:0007669"/>
    <property type="project" value="UniProtKB-KW"/>
</dbReference>
<feature type="domain" description="THUMP" evidence="9">
    <location>
        <begin position="66"/>
        <end position="176"/>
    </location>
</feature>
<keyword evidence="7 8" id="KW-0784">Thiamine biosynthesis</keyword>
<keyword evidence="2 8" id="KW-0820">tRNA-binding</keyword>
<comment type="pathway">
    <text evidence="8">Cofactor biosynthesis; thiamine diphosphate biosynthesis.</text>
</comment>
<feature type="binding site" evidence="8">
    <location>
        <position position="276"/>
    </location>
    <ligand>
        <name>ATP</name>
        <dbReference type="ChEBI" id="CHEBI:30616"/>
    </ligand>
</feature>
<dbReference type="SMART" id="SM00981">
    <property type="entry name" value="THUMP"/>
    <property type="match status" value="1"/>
</dbReference>
<evidence type="ECO:0000313" key="11">
    <source>
        <dbReference type="Proteomes" id="UP001596445"/>
    </source>
</evidence>
<keyword evidence="6 8" id="KW-0694">RNA-binding</keyword>
<protein>
    <recommendedName>
        <fullName evidence="8">Probable tRNA sulfurtransferase</fullName>
        <ecNumber evidence="8">2.8.1.4</ecNumber>
    </recommendedName>
    <alternativeName>
        <fullName evidence="8">Sulfur carrier protein ThiS sulfurtransferase</fullName>
    </alternativeName>
    <alternativeName>
        <fullName evidence="8">Thiamine biosynthesis protein ThiI</fullName>
    </alternativeName>
    <alternativeName>
        <fullName evidence="8">tRNA 4-thiouridine synthase</fullName>
    </alternativeName>
</protein>
<evidence type="ECO:0000259" key="9">
    <source>
        <dbReference type="PROSITE" id="PS51165"/>
    </source>
</evidence>
<evidence type="ECO:0000256" key="5">
    <source>
        <dbReference type="ARBA" id="ARBA00022840"/>
    </source>
</evidence>
<dbReference type="GO" id="GO:0140741">
    <property type="term" value="F:tRNA-uracil-4 sulfurtransferase activity"/>
    <property type="evidence" value="ECO:0007669"/>
    <property type="project" value="UniProtKB-EC"/>
</dbReference>
<dbReference type="SUPFAM" id="SSF52402">
    <property type="entry name" value="Adenine nucleotide alpha hydrolases-like"/>
    <property type="match status" value="1"/>
</dbReference>
<dbReference type="InterPro" id="IPR050102">
    <property type="entry name" value="tRNA_sulfurtransferase_ThiI"/>
</dbReference>
<dbReference type="InterPro" id="IPR049962">
    <property type="entry name" value="THUMP_ThiI"/>
</dbReference>
<evidence type="ECO:0000256" key="2">
    <source>
        <dbReference type="ARBA" id="ARBA00022555"/>
    </source>
</evidence>
<dbReference type="GO" id="GO:0005737">
    <property type="term" value="C:cytoplasm"/>
    <property type="evidence" value="ECO:0007669"/>
    <property type="project" value="UniProtKB-SubCell"/>
</dbReference>
<sequence>MYPPGADTVLVRFSGEIGIKSQSVQQRMERRLREHLRQMLDQRGLDASVEAEFTRLYVRTDPEQIEKATAVAASVFGVSSVSPVKQVPPTMDAICAALRESARERYDGAAFAVRANRAGQTDDHPFSSPEIEREGGAAVTAAAEAVGIEPEVDLDDPEVTFGVECRPERAFVYLERQSGPGGLPLGTQEPVVALVSGGIDSPVAAWEVMKRGCPVVPVYVDLGRFGGVDHRARAERTVGRLASYTPDGLELWVVPGGDGLERLTEVPERYRMLLARRFMLRIAARVAERTEAVGIVTGESIGQKSSQTSAALRVTDAAVDYPVHRPLVSLDKSEISERARSVGTYEEATIDAGCHRLAPENPATRPPLSTLREVEPTAIETLAIEAVESADRIELREAVSDQETSGPYLL</sequence>
<keyword evidence="1 8" id="KW-0963">Cytoplasm</keyword>
<dbReference type="CDD" id="cd11716">
    <property type="entry name" value="THUMP_ThiI"/>
    <property type="match status" value="1"/>
</dbReference>
<evidence type="ECO:0000313" key="10">
    <source>
        <dbReference type="EMBL" id="MFC7057793.1"/>
    </source>
</evidence>
<dbReference type="Pfam" id="PF02568">
    <property type="entry name" value="ThiI"/>
    <property type="match status" value="1"/>
</dbReference>
<organism evidence="10 11">
    <name type="scientific">Halovenus salina</name>
    <dbReference type="NCBI Taxonomy" id="1510225"/>
    <lineage>
        <taxon>Archaea</taxon>
        <taxon>Methanobacteriati</taxon>
        <taxon>Methanobacteriota</taxon>
        <taxon>Stenosarchaea group</taxon>
        <taxon>Halobacteria</taxon>
        <taxon>Halobacteriales</taxon>
        <taxon>Haloarculaceae</taxon>
        <taxon>Halovenus</taxon>
    </lineage>
</organism>
<dbReference type="HAMAP" id="MF_00021">
    <property type="entry name" value="ThiI"/>
    <property type="match status" value="1"/>
</dbReference>
<dbReference type="GO" id="GO:0034227">
    <property type="term" value="P:tRNA thio-modification"/>
    <property type="evidence" value="ECO:0007669"/>
    <property type="project" value="UniProtKB-UniRule"/>
</dbReference>
<evidence type="ECO:0000256" key="8">
    <source>
        <dbReference type="HAMAP-Rule" id="MF_00021"/>
    </source>
</evidence>
<dbReference type="RefSeq" id="WP_267163580.1">
    <property type="nucleotide sequence ID" value="NZ_CP112972.1"/>
</dbReference>
<feature type="binding site" evidence="8">
    <location>
        <position position="307"/>
    </location>
    <ligand>
        <name>ATP</name>
        <dbReference type="ChEBI" id="CHEBI:30616"/>
    </ligand>
</feature>
<comment type="function">
    <text evidence="8">Catalyzes the ATP-dependent transfer of a sulfur to tRNA to produce 4-thiouridine in position 8 of tRNAs, which functions as a near-UV photosensor. Also catalyzes the transfer of sulfur to the sulfur carrier protein ThiS, forming ThiS-thiocarboxylate. This is a step in the synthesis of thiazole, in the thiamine biosynthesis pathway. The sulfur is donated as persulfide by IscS.</text>
</comment>
<comment type="catalytic activity">
    <reaction evidence="8">
        <text>[ThiI sulfur-carrier protein]-S-sulfanyl-L-cysteine + a uridine in tRNA + 2 reduced [2Fe-2S]-[ferredoxin] + ATP + H(+) = [ThiI sulfur-carrier protein]-L-cysteine + a 4-thiouridine in tRNA + 2 oxidized [2Fe-2S]-[ferredoxin] + AMP + diphosphate</text>
        <dbReference type="Rhea" id="RHEA:24176"/>
        <dbReference type="Rhea" id="RHEA-COMP:10000"/>
        <dbReference type="Rhea" id="RHEA-COMP:10001"/>
        <dbReference type="Rhea" id="RHEA-COMP:13337"/>
        <dbReference type="Rhea" id="RHEA-COMP:13338"/>
        <dbReference type="Rhea" id="RHEA-COMP:13339"/>
        <dbReference type="Rhea" id="RHEA-COMP:13340"/>
        <dbReference type="ChEBI" id="CHEBI:15378"/>
        <dbReference type="ChEBI" id="CHEBI:29950"/>
        <dbReference type="ChEBI" id="CHEBI:30616"/>
        <dbReference type="ChEBI" id="CHEBI:33019"/>
        <dbReference type="ChEBI" id="CHEBI:33737"/>
        <dbReference type="ChEBI" id="CHEBI:33738"/>
        <dbReference type="ChEBI" id="CHEBI:61963"/>
        <dbReference type="ChEBI" id="CHEBI:65315"/>
        <dbReference type="ChEBI" id="CHEBI:136798"/>
        <dbReference type="ChEBI" id="CHEBI:456215"/>
        <dbReference type="EC" id="2.8.1.4"/>
    </reaction>
</comment>
<dbReference type="PROSITE" id="PS51165">
    <property type="entry name" value="THUMP"/>
    <property type="match status" value="1"/>
</dbReference>
<comment type="caution">
    <text evidence="10">The sequence shown here is derived from an EMBL/GenBank/DDBJ whole genome shotgun (WGS) entry which is preliminary data.</text>
</comment>
<dbReference type="GO" id="GO:0005524">
    <property type="term" value="F:ATP binding"/>
    <property type="evidence" value="ECO:0007669"/>
    <property type="project" value="UniProtKB-UniRule"/>
</dbReference>
<evidence type="ECO:0000256" key="7">
    <source>
        <dbReference type="ARBA" id="ARBA00022977"/>
    </source>
</evidence>
<accession>A0ABD5VX01</accession>